<comment type="catalytic activity">
    <reaction evidence="3">
        <text>2 GTP = 3',3'-c-di-GMP + 2 diphosphate</text>
        <dbReference type="Rhea" id="RHEA:24898"/>
        <dbReference type="ChEBI" id="CHEBI:33019"/>
        <dbReference type="ChEBI" id="CHEBI:37565"/>
        <dbReference type="ChEBI" id="CHEBI:58805"/>
        <dbReference type="EC" id="2.7.7.65"/>
    </reaction>
</comment>
<organism evidence="6 7">
    <name type="scientific">Pseudidiomarina gelatinasegens</name>
    <dbReference type="NCBI Taxonomy" id="2487740"/>
    <lineage>
        <taxon>Bacteria</taxon>
        <taxon>Pseudomonadati</taxon>
        <taxon>Pseudomonadota</taxon>
        <taxon>Gammaproteobacteria</taxon>
        <taxon>Alteromonadales</taxon>
        <taxon>Idiomarinaceae</taxon>
        <taxon>Pseudidiomarina</taxon>
    </lineage>
</organism>
<dbReference type="InterPro" id="IPR043128">
    <property type="entry name" value="Rev_trsase/Diguanyl_cyclase"/>
</dbReference>
<keyword evidence="4" id="KW-0812">Transmembrane</keyword>
<feature type="transmembrane region" description="Helical" evidence="4">
    <location>
        <begin position="67"/>
        <end position="84"/>
    </location>
</feature>
<comment type="caution">
    <text evidence="6">The sequence shown here is derived from an EMBL/GenBank/DDBJ whole genome shotgun (WGS) entry which is preliminary data.</text>
</comment>
<dbReference type="PANTHER" id="PTHR45138">
    <property type="entry name" value="REGULATORY COMPONENTS OF SENSORY TRANSDUCTION SYSTEM"/>
    <property type="match status" value="1"/>
</dbReference>
<dbReference type="PANTHER" id="PTHR45138:SF9">
    <property type="entry name" value="DIGUANYLATE CYCLASE DGCM-RELATED"/>
    <property type="match status" value="1"/>
</dbReference>
<dbReference type="InterPro" id="IPR029787">
    <property type="entry name" value="Nucleotide_cyclase"/>
</dbReference>
<evidence type="ECO:0000256" key="3">
    <source>
        <dbReference type="ARBA" id="ARBA00034247"/>
    </source>
</evidence>
<keyword evidence="4" id="KW-1133">Transmembrane helix</keyword>
<dbReference type="PROSITE" id="PS50887">
    <property type="entry name" value="GGDEF"/>
    <property type="match status" value="1"/>
</dbReference>
<evidence type="ECO:0000259" key="5">
    <source>
        <dbReference type="PROSITE" id="PS50887"/>
    </source>
</evidence>
<evidence type="ECO:0000313" key="7">
    <source>
        <dbReference type="Proteomes" id="UP000288789"/>
    </source>
</evidence>
<evidence type="ECO:0000256" key="1">
    <source>
        <dbReference type="ARBA" id="ARBA00001946"/>
    </source>
</evidence>
<evidence type="ECO:0000313" key="6">
    <source>
        <dbReference type="EMBL" id="RWU09530.1"/>
    </source>
</evidence>
<evidence type="ECO:0000256" key="2">
    <source>
        <dbReference type="ARBA" id="ARBA00012528"/>
    </source>
</evidence>
<dbReference type="OrthoDB" id="9812260at2"/>
<feature type="transmembrane region" description="Helical" evidence="4">
    <location>
        <begin position="161"/>
        <end position="181"/>
    </location>
</feature>
<sequence>MLDYILSRITSPFVRYVRRKLAMPNNSADTLLQSFRNKVTRNMVWAGAITELLLAGAQLWLGNYMQSAIIFTAGVVFAAIAYTFRHGRIPNYWRLVFMVLLSVICVMSIRENGTIGVYWSYPLLVASFFMFRDGYAIALAAAITVFFSIAALAYMPLNDGWRIAATLSVILALGSVFVVMLGRMQKLLHQLVVTDTLTGLQNRHRVNSVLSDLINNFRRYHRAASLIMLDLDHFKLINDKYGHLFGDQMLKQLGRRLKLSLRVNDQLFRVGGEEFLIVLPETDIKEAVKVAEKIRQIVSNAPFDGKDAQVRLTVSVGVAQLRAEQTWAEWINTADTALLEAKRKGRDQVCAAEHYSAE</sequence>
<dbReference type="GO" id="GO:0052621">
    <property type="term" value="F:diguanylate cyclase activity"/>
    <property type="evidence" value="ECO:0007669"/>
    <property type="project" value="UniProtKB-EC"/>
</dbReference>
<dbReference type="Gene3D" id="3.30.70.270">
    <property type="match status" value="1"/>
</dbReference>
<proteinExistence type="predicted"/>
<protein>
    <recommendedName>
        <fullName evidence="2">diguanylate cyclase</fullName>
        <ecNumber evidence="2">2.7.7.65</ecNumber>
    </recommendedName>
</protein>
<dbReference type="InterPro" id="IPR000160">
    <property type="entry name" value="GGDEF_dom"/>
</dbReference>
<evidence type="ECO:0000256" key="4">
    <source>
        <dbReference type="SAM" id="Phobius"/>
    </source>
</evidence>
<dbReference type="InterPro" id="IPR050469">
    <property type="entry name" value="Diguanylate_Cyclase"/>
</dbReference>
<dbReference type="AlphaFoldDB" id="A0A443YZ89"/>
<comment type="cofactor">
    <cofactor evidence="1">
        <name>Mg(2+)</name>
        <dbReference type="ChEBI" id="CHEBI:18420"/>
    </cofactor>
</comment>
<dbReference type="EC" id="2.7.7.65" evidence="2"/>
<keyword evidence="4" id="KW-0472">Membrane</keyword>
<feature type="transmembrane region" description="Helical" evidence="4">
    <location>
        <begin position="43"/>
        <end position="61"/>
    </location>
</feature>
<dbReference type="SMART" id="SM00267">
    <property type="entry name" value="GGDEF"/>
    <property type="match status" value="1"/>
</dbReference>
<reference evidence="6 7" key="1">
    <citation type="submission" date="2018-12" db="EMBL/GenBank/DDBJ databases">
        <authorList>
            <person name="Li A."/>
            <person name="Zhang M."/>
            <person name="Zhu H."/>
        </authorList>
    </citation>
    <scope>NUCLEOTIDE SEQUENCE [LARGE SCALE GENOMIC DNA]</scope>
    <source>
        <strain evidence="6 7">R04H25</strain>
    </source>
</reference>
<dbReference type="EMBL" id="RSFE01000005">
    <property type="protein sequence ID" value="RWU09530.1"/>
    <property type="molecule type" value="Genomic_DNA"/>
</dbReference>
<accession>A0A443YZ89</accession>
<dbReference type="FunFam" id="3.30.70.270:FF:000001">
    <property type="entry name" value="Diguanylate cyclase domain protein"/>
    <property type="match status" value="1"/>
</dbReference>
<feature type="transmembrane region" description="Helical" evidence="4">
    <location>
        <begin position="91"/>
        <end position="109"/>
    </location>
</feature>
<gene>
    <name evidence="6" type="ORF">EGC76_07850</name>
</gene>
<dbReference type="CDD" id="cd01949">
    <property type="entry name" value="GGDEF"/>
    <property type="match status" value="1"/>
</dbReference>
<dbReference type="Proteomes" id="UP000288789">
    <property type="component" value="Unassembled WGS sequence"/>
</dbReference>
<dbReference type="Pfam" id="PF00990">
    <property type="entry name" value="GGDEF"/>
    <property type="match status" value="1"/>
</dbReference>
<keyword evidence="7" id="KW-1185">Reference proteome</keyword>
<feature type="domain" description="GGDEF" evidence="5">
    <location>
        <begin position="222"/>
        <end position="354"/>
    </location>
</feature>
<name>A0A443YZ89_9GAMM</name>
<dbReference type="SUPFAM" id="SSF55073">
    <property type="entry name" value="Nucleotide cyclase"/>
    <property type="match status" value="1"/>
</dbReference>
<feature type="transmembrane region" description="Helical" evidence="4">
    <location>
        <begin position="136"/>
        <end position="155"/>
    </location>
</feature>
<dbReference type="NCBIfam" id="TIGR00254">
    <property type="entry name" value="GGDEF"/>
    <property type="match status" value="1"/>
</dbReference>